<name>A0A4Y1ZEG4_9BACL</name>
<dbReference type="InterPro" id="IPR027417">
    <property type="entry name" value="P-loop_NTPase"/>
</dbReference>
<dbReference type="InterPro" id="IPR038734">
    <property type="entry name" value="YhaN_AAA"/>
</dbReference>
<protein>
    <recommendedName>
        <fullName evidence="1">YhaN AAA domain-containing protein</fullName>
    </recommendedName>
</protein>
<evidence type="ECO:0000259" key="1">
    <source>
        <dbReference type="Pfam" id="PF13514"/>
    </source>
</evidence>
<organism evidence="2 3">
    <name type="scientific">Sporolactobacillus inulinus</name>
    <dbReference type="NCBI Taxonomy" id="2078"/>
    <lineage>
        <taxon>Bacteria</taxon>
        <taxon>Bacillati</taxon>
        <taxon>Bacillota</taxon>
        <taxon>Bacilli</taxon>
        <taxon>Bacillales</taxon>
        <taxon>Sporolactobacillaceae</taxon>
        <taxon>Sporolactobacillus</taxon>
    </lineage>
</organism>
<gene>
    <name evidence="2" type="ORF">NBRC111894_2908</name>
</gene>
<evidence type="ECO:0000313" key="3">
    <source>
        <dbReference type="Proteomes" id="UP000319716"/>
    </source>
</evidence>
<dbReference type="Proteomes" id="UP000319716">
    <property type="component" value="Unassembled WGS sequence"/>
</dbReference>
<comment type="caution">
    <text evidence="2">The sequence shown here is derived from an EMBL/GenBank/DDBJ whole genome shotgun (WGS) entry which is preliminary data.</text>
</comment>
<sequence length="110" mass="12576">MRRVSHGERRKTMKLNALTIRRFGRFERKQITLPDTPLVMIYGENESGKSTMMAFIVHQLFGFSGKKPLSNGKGTAIHKRLADQSLLQETTETFIIWNGTSMDKSSLIFI</sequence>
<evidence type="ECO:0000313" key="2">
    <source>
        <dbReference type="EMBL" id="GAY77354.1"/>
    </source>
</evidence>
<dbReference type="Pfam" id="PF13514">
    <property type="entry name" value="AAA_27"/>
    <property type="match status" value="1"/>
</dbReference>
<feature type="domain" description="YhaN AAA" evidence="1">
    <location>
        <begin position="13"/>
        <end position="68"/>
    </location>
</feature>
<dbReference type="SUPFAM" id="SSF52540">
    <property type="entry name" value="P-loop containing nucleoside triphosphate hydrolases"/>
    <property type="match status" value="1"/>
</dbReference>
<dbReference type="PANTHER" id="PTHR41259">
    <property type="entry name" value="DOUBLE-STRAND BREAK REPAIR RAD50 ATPASE, PUTATIVE-RELATED"/>
    <property type="match status" value="1"/>
</dbReference>
<dbReference type="EMBL" id="BEXB01000025">
    <property type="protein sequence ID" value="GAY77354.1"/>
    <property type="molecule type" value="Genomic_DNA"/>
</dbReference>
<reference evidence="2 3" key="1">
    <citation type="submission" date="2017-11" db="EMBL/GenBank/DDBJ databases">
        <title>Draft Genome Sequence of Sporolactobacillus inulinus NBRC 111894 Isolated from Koso, a Japanese Sugar-Vegetable Fermented Beverage.</title>
        <authorList>
            <person name="Chiou T.Y."/>
            <person name="Oshima K."/>
            <person name="Suda W."/>
            <person name="Hattori M."/>
            <person name="Takahashi T."/>
        </authorList>
    </citation>
    <scope>NUCLEOTIDE SEQUENCE [LARGE SCALE GENOMIC DNA]</scope>
    <source>
        <strain evidence="2 3">NBRC111894</strain>
    </source>
</reference>
<dbReference type="Gene3D" id="3.40.50.300">
    <property type="entry name" value="P-loop containing nucleotide triphosphate hydrolases"/>
    <property type="match status" value="1"/>
</dbReference>
<accession>A0A4Y1ZEG4</accession>
<proteinExistence type="predicted"/>
<dbReference type="AlphaFoldDB" id="A0A4Y1ZEG4"/>
<dbReference type="PANTHER" id="PTHR41259:SF1">
    <property type="entry name" value="DOUBLE-STRAND BREAK REPAIR RAD50 ATPASE, PUTATIVE-RELATED"/>
    <property type="match status" value="1"/>
</dbReference>